<protein>
    <submittedName>
        <fullName evidence="3">Uncharacterized protein</fullName>
    </submittedName>
</protein>
<dbReference type="EMBL" id="FTNZ01000008">
    <property type="protein sequence ID" value="SIS47304.1"/>
    <property type="molecule type" value="Genomic_DNA"/>
</dbReference>
<reference evidence="3 4" key="1">
    <citation type="submission" date="2017-01" db="EMBL/GenBank/DDBJ databases">
        <authorList>
            <person name="Mah S.A."/>
            <person name="Swanson W.J."/>
            <person name="Moy G.W."/>
            <person name="Vacquier V.D."/>
        </authorList>
    </citation>
    <scope>NUCLEOTIDE SEQUENCE [LARGE SCALE GENOMIC DNA]</scope>
    <source>
        <strain evidence="3 4">DSM 16927</strain>
    </source>
</reference>
<dbReference type="RefSeq" id="WP_076352238.1">
    <property type="nucleotide sequence ID" value="NZ_CP033926.1"/>
</dbReference>
<sequence length="77" mass="9502">MWSQNINLQHNDFFISPKDQKQRTFNSKDGFLYTTIEQMEDIKKNYYESKPDYDWIGYDNFMNRFKTFVPENDDKIQ</sequence>
<keyword evidence="5" id="KW-1185">Reference proteome</keyword>
<dbReference type="Proteomes" id="UP000186106">
    <property type="component" value="Unassembled WGS sequence"/>
</dbReference>
<name>A0A1N7JDF6_9FLAO</name>
<dbReference type="KEGG" id="cjt:EG359_07505"/>
<gene>
    <name evidence="1" type="ORF">EG359_07505</name>
    <name evidence="2" type="ORF">SAMN05421768_102145</name>
    <name evidence="3" type="ORF">SAMN05421768_108144</name>
</gene>
<accession>A0A1N7JDF6</accession>
<evidence type="ECO:0000313" key="4">
    <source>
        <dbReference type="Proteomes" id="UP000186106"/>
    </source>
</evidence>
<evidence type="ECO:0000313" key="2">
    <source>
        <dbReference type="EMBL" id="SIS30947.1"/>
    </source>
</evidence>
<dbReference type="Proteomes" id="UP000279541">
    <property type="component" value="Chromosome"/>
</dbReference>
<evidence type="ECO:0000313" key="1">
    <source>
        <dbReference type="EMBL" id="AZA99460.1"/>
    </source>
</evidence>
<evidence type="ECO:0000313" key="5">
    <source>
        <dbReference type="Proteomes" id="UP000279541"/>
    </source>
</evidence>
<dbReference type="EMBL" id="FTNZ01000002">
    <property type="protein sequence ID" value="SIS30947.1"/>
    <property type="molecule type" value="Genomic_DNA"/>
</dbReference>
<organism evidence="3 4">
    <name type="scientific">Chryseobacterium joostei</name>
    <dbReference type="NCBI Taxonomy" id="112234"/>
    <lineage>
        <taxon>Bacteria</taxon>
        <taxon>Pseudomonadati</taxon>
        <taxon>Bacteroidota</taxon>
        <taxon>Flavobacteriia</taxon>
        <taxon>Flavobacteriales</taxon>
        <taxon>Weeksellaceae</taxon>
        <taxon>Chryseobacterium group</taxon>
        <taxon>Chryseobacterium</taxon>
    </lineage>
</organism>
<dbReference type="EMBL" id="CP033926">
    <property type="protein sequence ID" value="AZA99460.1"/>
    <property type="molecule type" value="Genomic_DNA"/>
</dbReference>
<proteinExistence type="predicted"/>
<evidence type="ECO:0000313" key="3">
    <source>
        <dbReference type="EMBL" id="SIS47304.1"/>
    </source>
</evidence>
<reference evidence="1 5" key="2">
    <citation type="submission" date="2018-11" db="EMBL/GenBank/DDBJ databases">
        <title>Proposal to divide the Flavobacteriaceae and reorganize its genera based on Amino Acid Identity values calculated from whole genome sequences.</title>
        <authorList>
            <person name="Nicholson A.C."/>
            <person name="Gulvik C.A."/>
            <person name="Whitney A.M."/>
            <person name="Humrighouse B.W."/>
            <person name="Bell M."/>
            <person name="Holmes B."/>
            <person name="Steigerwalt A.G."/>
            <person name="Villarma A."/>
            <person name="Sheth M."/>
            <person name="Batra D."/>
            <person name="Pryor J."/>
            <person name="Bernardet J.-F."/>
            <person name="Hugo C."/>
            <person name="Kampfer P."/>
            <person name="Newman J."/>
            <person name="McQuiston J.R."/>
        </authorList>
    </citation>
    <scope>NUCLEOTIDE SEQUENCE [LARGE SCALE GENOMIC DNA]</scope>
    <source>
        <strain evidence="1 5">DSM 16927</strain>
    </source>
</reference>
<dbReference type="AlphaFoldDB" id="A0A1N7JDF6"/>